<dbReference type="AlphaFoldDB" id="A0A316J474"/>
<dbReference type="InterPro" id="IPR052513">
    <property type="entry name" value="Thioester_dehydratase-like"/>
</dbReference>
<protein>
    <recommendedName>
        <fullName evidence="5">DNA-binding protein</fullName>
    </recommendedName>
</protein>
<dbReference type="OrthoDB" id="7595207at2"/>
<sequence length="135" mass="14961">MNTSDLENGDSREYWAGAREGKLRFQQCDQCAATQFPPRYHCATCWSDTLSWVDVSGRGHVESFTTVRRAPLNSFREKVPYVIGAIVTAEGPRMITNIVGSDALDVQIGDEVEVDFTSDDAGNILPQFRRISTAA</sequence>
<evidence type="ECO:0000313" key="4">
    <source>
        <dbReference type="Proteomes" id="UP000245865"/>
    </source>
</evidence>
<dbReference type="RefSeq" id="WP_109707856.1">
    <property type="nucleotide sequence ID" value="NZ_QGDB01000009.1"/>
</dbReference>
<dbReference type="InterPro" id="IPR022002">
    <property type="entry name" value="ChsH2_Znr"/>
</dbReference>
<dbReference type="Pfam" id="PF01796">
    <property type="entry name" value="OB_ChsH2_C"/>
    <property type="match status" value="1"/>
</dbReference>
<dbReference type="Pfam" id="PF12172">
    <property type="entry name" value="zf-ChsH2"/>
    <property type="match status" value="1"/>
</dbReference>
<evidence type="ECO:0008006" key="5">
    <source>
        <dbReference type="Google" id="ProtNLM"/>
    </source>
</evidence>
<evidence type="ECO:0000259" key="2">
    <source>
        <dbReference type="Pfam" id="PF12172"/>
    </source>
</evidence>
<name>A0A316J474_9HYPH</name>
<gene>
    <name evidence="3" type="ORF">DKP76_16910</name>
</gene>
<organism evidence="3 4">
    <name type="scientific">Falsochrobactrum shanghaiense</name>
    <dbReference type="NCBI Taxonomy" id="2201899"/>
    <lineage>
        <taxon>Bacteria</taxon>
        <taxon>Pseudomonadati</taxon>
        <taxon>Pseudomonadota</taxon>
        <taxon>Alphaproteobacteria</taxon>
        <taxon>Hyphomicrobiales</taxon>
        <taxon>Brucellaceae</taxon>
        <taxon>Falsochrobactrum</taxon>
    </lineage>
</organism>
<dbReference type="Proteomes" id="UP000245865">
    <property type="component" value="Unassembled WGS sequence"/>
</dbReference>
<dbReference type="EMBL" id="QGDB01000009">
    <property type="protein sequence ID" value="PWL16474.1"/>
    <property type="molecule type" value="Genomic_DNA"/>
</dbReference>
<dbReference type="InterPro" id="IPR002878">
    <property type="entry name" value="ChsH2_C"/>
</dbReference>
<dbReference type="PANTHER" id="PTHR34075">
    <property type="entry name" value="BLR3430 PROTEIN"/>
    <property type="match status" value="1"/>
</dbReference>
<keyword evidence="4" id="KW-1185">Reference proteome</keyword>
<dbReference type="Gene3D" id="6.10.30.10">
    <property type="match status" value="1"/>
</dbReference>
<dbReference type="InterPro" id="IPR012340">
    <property type="entry name" value="NA-bd_OB-fold"/>
</dbReference>
<dbReference type="PANTHER" id="PTHR34075:SF5">
    <property type="entry name" value="BLR3430 PROTEIN"/>
    <property type="match status" value="1"/>
</dbReference>
<dbReference type="SUPFAM" id="SSF50249">
    <property type="entry name" value="Nucleic acid-binding proteins"/>
    <property type="match status" value="1"/>
</dbReference>
<evidence type="ECO:0000259" key="1">
    <source>
        <dbReference type="Pfam" id="PF01796"/>
    </source>
</evidence>
<feature type="domain" description="ChsH2 rubredoxin-like zinc ribbon" evidence="2">
    <location>
        <begin position="15"/>
        <end position="50"/>
    </location>
</feature>
<feature type="domain" description="ChsH2 C-terminal OB-fold" evidence="1">
    <location>
        <begin position="52"/>
        <end position="116"/>
    </location>
</feature>
<comment type="caution">
    <text evidence="3">The sequence shown here is derived from an EMBL/GenBank/DDBJ whole genome shotgun (WGS) entry which is preliminary data.</text>
</comment>
<evidence type="ECO:0000313" key="3">
    <source>
        <dbReference type="EMBL" id="PWL16474.1"/>
    </source>
</evidence>
<accession>A0A316J474</accession>
<reference evidence="3 4" key="1">
    <citation type="submission" date="2018-05" db="EMBL/GenBank/DDBJ databases">
        <title>Comparative genomic sequence analysis between strain HN4 and CCM 8460T (Falsochrobactrum ovis) will provide more evidence to prove that HN4 is a new species of Falsochrobactrum.</title>
        <authorList>
            <person name="Lyu W."/>
            <person name="Sun L."/>
            <person name="Yao L."/>
        </authorList>
    </citation>
    <scope>NUCLEOTIDE SEQUENCE [LARGE SCALE GENOMIC DNA]</scope>
    <source>
        <strain evidence="3 4">HN4</strain>
    </source>
</reference>
<proteinExistence type="predicted"/>